<comment type="caution">
    <text evidence="2">The sequence shown here is derived from an EMBL/GenBank/DDBJ whole genome shotgun (WGS) entry which is preliminary data.</text>
</comment>
<keyword evidence="1" id="KW-0812">Transmembrane</keyword>
<keyword evidence="1" id="KW-1133">Transmembrane helix</keyword>
<proteinExistence type="predicted"/>
<accession>A0A919IGB3</accession>
<feature type="transmembrane region" description="Helical" evidence="1">
    <location>
        <begin position="187"/>
        <end position="207"/>
    </location>
</feature>
<name>A0A919IGB3_9ACTN</name>
<feature type="transmembrane region" description="Helical" evidence="1">
    <location>
        <begin position="116"/>
        <end position="144"/>
    </location>
</feature>
<keyword evidence="1" id="KW-0472">Membrane</keyword>
<feature type="transmembrane region" description="Helical" evidence="1">
    <location>
        <begin position="241"/>
        <end position="258"/>
    </location>
</feature>
<evidence type="ECO:0000313" key="3">
    <source>
        <dbReference type="Proteomes" id="UP000619479"/>
    </source>
</evidence>
<dbReference type="AlphaFoldDB" id="A0A919IGB3"/>
<feature type="transmembrane region" description="Helical" evidence="1">
    <location>
        <begin position="156"/>
        <end position="180"/>
    </location>
</feature>
<feature type="transmembrane region" description="Helical" evidence="1">
    <location>
        <begin position="73"/>
        <end position="95"/>
    </location>
</feature>
<evidence type="ECO:0000256" key="1">
    <source>
        <dbReference type="SAM" id="Phobius"/>
    </source>
</evidence>
<evidence type="ECO:0000313" key="2">
    <source>
        <dbReference type="EMBL" id="GID62938.1"/>
    </source>
</evidence>
<protein>
    <submittedName>
        <fullName evidence="2">Uncharacterized protein</fullName>
    </submittedName>
</protein>
<organism evidence="2 3">
    <name type="scientific">Actinoplanes cyaneus</name>
    <dbReference type="NCBI Taxonomy" id="52696"/>
    <lineage>
        <taxon>Bacteria</taxon>
        <taxon>Bacillati</taxon>
        <taxon>Actinomycetota</taxon>
        <taxon>Actinomycetes</taxon>
        <taxon>Micromonosporales</taxon>
        <taxon>Micromonosporaceae</taxon>
        <taxon>Actinoplanes</taxon>
    </lineage>
</organism>
<feature type="transmembrane region" description="Helical" evidence="1">
    <location>
        <begin position="314"/>
        <end position="347"/>
    </location>
</feature>
<sequence>MEPALRLRWIAGALGAALLALIVTDQPVDLGEFAAYGQRILDGHLSGIYEDGWNQAGPIQLLISRLLMLGGSAGMPAAAVRVAVNAGLTLGAMALCRRSGTGRGTGAALRETATGLLVLLWLAVPLPWFGHPAELAIPLLWAYASLVLRRGRTVTAAALLGVSVAIAPWAVLGFPCLLAVTGLRRAIRVWVLAGAAGSAFYLPFVLAGNFNMLGHVWAVERGTLVRQLFPELTAVTWELRLVQAVLVAGACAVVARVFRRQRIVCAAAPAAASLTRLLTDPVALRYYWTPVAVATILGFALLGDGERPRRQVLALLLGYLALVACVAAHQVPGSVACLVALVALLVAGAVRRPAEVAAAGTAGVSRRRDSAVR</sequence>
<dbReference type="EMBL" id="BOMH01000006">
    <property type="protein sequence ID" value="GID62938.1"/>
    <property type="molecule type" value="Genomic_DNA"/>
</dbReference>
<dbReference type="Proteomes" id="UP000619479">
    <property type="component" value="Unassembled WGS sequence"/>
</dbReference>
<reference evidence="2" key="1">
    <citation type="submission" date="2021-01" db="EMBL/GenBank/DDBJ databases">
        <title>Whole genome shotgun sequence of Actinoplanes cyaneus NBRC 14990.</title>
        <authorList>
            <person name="Komaki H."/>
            <person name="Tamura T."/>
        </authorList>
    </citation>
    <scope>NUCLEOTIDE SEQUENCE</scope>
    <source>
        <strain evidence="2">NBRC 14990</strain>
    </source>
</reference>
<keyword evidence="3" id="KW-1185">Reference proteome</keyword>
<feature type="transmembrane region" description="Helical" evidence="1">
    <location>
        <begin position="285"/>
        <end position="302"/>
    </location>
</feature>
<gene>
    <name evidence="2" type="ORF">Acy02nite_08190</name>
</gene>